<keyword evidence="14" id="KW-0407">Ion channel</keyword>
<dbReference type="Gene3D" id="3.40.50.2300">
    <property type="match status" value="2"/>
</dbReference>
<sequence length="810" mass="92975">MSAFTFATMEKNSNQSSSMFRFDSKKGILLEENMEGWGITRLACQILKDGIFVLLGSGDSIAHPSYSSLSDELEIPFVNWALSEAPGRFEVALRPPITAAVGDVIRQKGWRNFTYIYDSNDGLYNLKNLLNYLKSRKWTTFAELLKFDVEQHDYFTFFLRFHTTHPYKYNHSLSMKEVERFKNGLINITGFQVFNGSSPRFQRFIRAWSRLDSRLFQEAGSSHISVEEACAYDSVFVVAEAIHSMLRVNASLFQKNFNRDEMWNFNHKGIFCYPQEDRDDPNRPFITFEHGRHIYTNLKRVSMDGITGHIKFDDNGRRKNHSFEILDLEFSGQNVASSTMKKYFWKDGVGILPETHEINQRNRSKVSLLNRTRIITTIINEPFFMLKKDAALYEGNDRFEGYCVDLAKLISEKIENFPYIIRPVKDNQYGVADQDGRWSGMIGELIRGEADAAIASLTINTLRERVVDFSKPFLITGVSIMIKKPNKQEFSVFSFMQPLSTEVWMYIIIAYIGVSVIIYFVSRISPKEWRLNENSDDTLTTLNAFSIQNCMWVTLAAFMQQGTDIMPRSAACRVAISVWWFFTMIIVSSYTANLAAFLTLEKMHAPIETAEDLARQTKIKYGIQSMGSTAQFFQESTVDVHRRMWQYMITQVPSVLVNTYAEGIQRVRDSKGQYAFLLEATANEYANTRKPCDTMKVGPHLNSLGYGIATPFGSDLRERINLAVLELQEIGELKRLEMKWWYEKGQCEQGISDNQSASLNLSKVAGIFYSLVVGIVVAKLAAMIQYLYHLRQERKASRVCKGDDRSSFDP</sequence>
<comment type="similarity">
    <text evidence="1">Belongs to the glutamate-gated ion channel (TC 1.A.10.1) family.</text>
</comment>
<dbReference type="EMBL" id="UZAM01008703">
    <property type="protein sequence ID" value="VDP06034.1"/>
    <property type="molecule type" value="Genomic_DNA"/>
</dbReference>
<feature type="binding site" evidence="17">
    <location>
        <position position="629"/>
    </location>
    <ligand>
        <name>L-glutamate</name>
        <dbReference type="ChEBI" id="CHEBI:29985"/>
    </ligand>
</feature>
<keyword evidence="9 20" id="KW-0472">Membrane</keyword>
<keyword evidence="24" id="KW-1185">Reference proteome</keyword>
<dbReference type="SMART" id="SM00079">
    <property type="entry name" value="PBPe"/>
    <property type="match status" value="1"/>
</dbReference>
<evidence type="ECO:0000256" key="13">
    <source>
        <dbReference type="ARBA" id="ARBA00023286"/>
    </source>
</evidence>
<dbReference type="Gene3D" id="3.40.190.10">
    <property type="entry name" value="Periplasmic binding protein-like II"/>
    <property type="match status" value="2"/>
</dbReference>
<feature type="transmembrane region" description="Helical" evidence="20">
    <location>
        <begin position="767"/>
        <end position="788"/>
    </location>
</feature>
<dbReference type="GO" id="GO:0008328">
    <property type="term" value="C:ionotropic glutamate receptor complex"/>
    <property type="evidence" value="ECO:0007669"/>
    <property type="project" value="UniProtKB-ARBA"/>
</dbReference>
<reference evidence="23 24" key="2">
    <citation type="submission" date="2018-11" db="EMBL/GenBank/DDBJ databases">
        <authorList>
            <consortium name="Pathogen Informatics"/>
        </authorList>
    </citation>
    <scope>NUCLEOTIDE SEQUENCE [LARGE SCALE GENOMIC DNA]</scope>
</reference>
<evidence type="ECO:0000256" key="8">
    <source>
        <dbReference type="ARBA" id="ARBA00023065"/>
    </source>
</evidence>
<evidence type="ECO:0000313" key="25">
    <source>
        <dbReference type="WBParaSite" id="SBAD_0000522401-mRNA-1"/>
    </source>
</evidence>
<keyword evidence="19" id="KW-1015">Disulfide bond</keyword>
<evidence type="ECO:0000256" key="6">
    <source>
        <dbReference type="ARBA" id="ARBA00022989"/>
    </source>
</evidence>
<feature type="domain" description="Ionotropic glutamate receptor L-glutamate and glycine-binding" evidence="22">
    <location>
        <begin position="382"/>
        <end position="447"/>
    </location>
</feature>
<organism evidence="25">
    <name type="scientific">Soboliphyme baturini</name>
    <dbReference type="NCBI Taxonomy" id="241478"/>
    <lineage>
        <taxon>Eukaryota</taxon>
        <taxon>Metazoa</taxon>
        <taxon>Ecdysozoa</taxon>
        <taxon>Nematoda</taxon>
        <taxon>Enoplea</taxon>
        <taxon>Dorylaimia</taxon>
        <taxon>Dioctophymatida</taxon>
        <taxon>Dioctophymatoidea</taxon>
        <taxon>Soboliphymatidae</taxon>
        <taxon>Soboliphyme</taxon>
    </lineage>
</organism>
<evidence type="ECO:0000313" key="23">
    <source>
        <dbReference type="EMBL" id="VDP06034.1"/>
    </source>
</evidence>
<feature type="binding site" evidence="17">
    <location>
        <position position="458"/>
    </location>
    <ligand>
        <name>L-glutamate</name>
        <dbReference type="ChEBI" id="CHEBI:29985"/>
    </ligand>
</feature>
<keyword evidence="3" id="KW-1003">Cell membrane</keyword>
<evidence type="ECO:0000256" key="10">
    <source>
        <dbReference type="ARBA" id="ARBA00023170"/>
    </source>
</evidence>
<accession>A0A183IN21</accession>
<evidence type="ECO:0000256" key="9">
    <source>
        <dbReference type="ARBA" id="ARBA00023136"/>
    </source>
</evidence>
<dbReference type="AlphaFoldDB" id="A0A183IN21"/>
<dbReference type="PANTHER" id="PTHR18966">
    <property type="entry name" value="IONOTROPIC GLUTAMATE RECEPTOR"/>
    <property type="match status" value="1"/>
</dbReference>
<evidence type="ECO:0000256" key="3">
    <source>
        <dbReference type="ARBA" id="ARBA00022475"/>
    </source>
</evidence>
<dbReference type="GO" id="GO:0045211">
    <property type="term" value="C:postsynaptic membrane"/>
    <property type="evidence" value="ECO:0007669"/>
    <property type="project" value="UniProtKB-SubCell"/>
</dbReference>
<evidence type="ECO:0000256" key="11">
    <source>
        <dbReference type="ARBA" id="ARBA00023180"/>
    </source>
</evidence>
<evidence type="ECO:0000256" key="18">
    <source>
        <dbReference type="PIRSR" id="PIRSR601508-2"/>
    </source>
</evidence>
<evidence type="ECO:0000256" key="20">
    <source>
        <dbReference type="SAM" id="Phobius"/>
    </source>
</evidence>
<gene>
    <name evidence="23" type="ORF">SBAD_LOCUS5017</name>
</gene>
<comment type="subcellular location">
    <subcellularLocation>
        <location evidence="15">Postsynaptic cell membrane</location>
        <topology evidence="15">Multi-pass membrane protein</topology>
    </subcellularLocation>
</comment>
<evidence type="ECO:0000256" key="7">
    <source>
        <dbReference type="ARBA" id="ARBA00023018"/>
    </source>
</evidence>
<evidence type="ECO:0000256" key="17">
    <source>
        <dbReference type="PIRSR" id="PIRSR601508-1"/>
    </source>
</evidence>
<keyword evidence="10" id="KW-0675">Receptor</keyword>
<keyword evidence="6 20" id="KW-1133">Transmembrane helix</keyword>
<dbReference type="InterPro" id="IPR001508">
    <property type="entry name" value="Iono_Glu_rcpt_met"/>
</dbReference>
<dbReference type="FunFam" id="3.40.190.10:FF:000087">
    <property type="entry name" value="glutamate receptor 4 isoform X2"/>
    <property type="match status" value="1"/>
</dbReference>
<feature type="transmembrane region" description="Helical" evidence="20">
    <location>
        <begin position="503"/>
        <end position="521"/>
    </location>
</feature>
<feature type="transmembrane region" description="Helical" evidence="20">
    <location>
        <begin position="578"/>
        <end position="600"/>
    </location>
</feature>
<evidence type="ECO:0000259" key="21">
    <source>
        <dbReference type="SMART" id="SM00079"/>
    </source>
</evidence>
<proteinExistence type="inferred from homology"/>
<dbReference type="OrthoDB" id="5984008at2759"/>
<feature type="domain" description="Ionotropic glutamate receptor C-terminal" evidence="21">
    <location>
        <begin position="372"/>
        <end position="743"/>
    </location>
</feature>
<dbReference type="Gene3D" id="1.10.287.70">
    <property type="match status" value="1"/>
</dbReference>
<keyword evidence="5" id="KW-0732">Signal</keyword>
<dbReference type="Pfam" id="PF01094">
    <property type="entry name" value="ANF_receptor"/>
    <property type="match status" value="2"/>
</dbReference>
<evidence type="ECO:0000256" key="16">
    <source>
        <dbReference type="ARBA" id="ARBA00072754"/>
    </source>
</evidence>
<reference evidence="25" key="1">
    <citation type="submission" date="2016-06" db="UniProtKB">
        <authorList>
            <consortium name="WormBaseParasite"/>
        </authorList>
    </citation>
    <scope>IDENTIFICATION</scope>
</reference>
<feature type="binding site" evidence="17">
    <location>
        <position position="679"/>
    </location>
    <ligand>
        <name>L-glutamate</name>
        <dbReference type="ChEBI" id="CHEBI:29985"/>
    </ligand>
</feature>
<evidence type="ECO:0000313" key="24">
    <source>
        <dbReference type="Proteomes" id="UP000270296"/>
    </source>
</evidence>
<dbReference type="InterPro" id="IPR001320">
    <property type="entry name" value="Iontro_rcpt_C"/>
</dbReference>
<dbReference type="Pfam" id="PF00060">
    <property type="entry name" value="Lig_chan"/>
    <property type="match status" value="1"/>
</dbReference>
<keyword evidence="8" id="KW-0406">Ion transport</keyword>
<keyword evidence="4 20" id="KW-0812">Transmembrane</keyword>
<dbReference type="InterPro" id="IPR015683">
    <property type="entry name" value="Ionotropic_Glu_rcpt"/>
</dbReference>
<name>A0A183IN21_9BILA</name>
<protein>
    <recommendedName>
        <fullName evidence="16">Glutamate receptor 1</fullName>
    </recommendedName>
</protein>
<feature type="site" description="Crucial to convey clamshell closure to channel opening" evidence="18">
    <location>
        <position position="607"/>
    </location>
</feature>
<dbReference type="SUPFAM" id="SSF53850">
    <property type="entry name" value="Periplasmic binding protein-like II"/>
    <property type="match status" value="1"/>
</dbReference>
<feature type="binding site" evidence="17">
    <location>
        <position position="463"/>
    </location>
    <ligand>
        <name>L-glutamate</name>
        <dbReference type="ChEBI" id="CHEBI:29985"/>
    </ligand>
</feature>
<evidence type="ECO:0000256" key="14">
    <source>
        <dbReference type="ARBA" id="ARBA00023303"/>
    </source>
</evidence>
<feature type="binding site" evidence="17">
    <location>
        <position position="628"/>
    </location>
    <ligand>
        <name>L-glutamate</name>
        <dbReference type="ChEBI" id="CHEBI:29985"/>
    </ligand>
</feature>
<dbReference type="InterPro" id="IPR001828">
    <property type="entry name" value="ANF_lig-bd_rcpt"/>
</dbReference>
<evidence type="ECO:0000256" key="2">
    <source>
        <dbReference type="ARBA" id="ARBA00022448"/>
    </source>
</evidence>
<dbReference type="Pfam" id="PF10613">
    <property type="entry name" value="Lig_chan-Glu_bd"/>
    <property type="match status" value="1"/>
</dbReference>
<dbReference type="InterPro" id="IPR028082">
    <property type="entry name" value="Peripla_BP_I"/>
</dbReference>
<evidence type="ECO:0000256" key="1">
    <source>
        <dbReference type="ARBA" id="ARBA00008685"/>
    </source>
</evidence>
<dbReference type="InterPro" id="IPR019594">
    <property type="entry name" value="Glu/Gly-bd"/>
</dbReference>
<keyword evidence="12" id="KW-0628">Postsynaptic cell membrane</keyword>
<keyword evidence="13" id="KW-1071">Ligand-gated ion channel</keyword>
<evidence type="ECO:0000256" key="12">
    <source>
        <dbReference type="ARBA" id="ARBA00023257"/>
    </source>
</evidence>
<keyword evidence="11" id="KW-0325">Glycoprotein</keyword>
<dbReference type="GO" id="GO:0004970">
    <property type="term" value="F:glutamate-gated receptor activity"/>
    <property type="evidence" value="ECO:0007669"/>
    <property type="project" value="UniProtKB-ARBA"/>
</dbReference>
<evidence type="ECO:0000256" key="4">
    <source>
        <dbReference type="ARBA" id="ARBA00022692"/>
    </source>
</evidence>
<dbReference type="WBParaSite" id="SBAD_0000522401-mRNA-1">
    <property type="protein sequence ID" value="SBAD_0000522401-mRNA-1"/>
    <property type="gene ID" value="SBAD_0000522401"/>
</dbReference>
<dbReference type="PRINTS" id="PR00177">
    <property type="entry name" value="NMDARECEPTOR"/>
</dbReference>
<keyword evidence="2" id="KW-0813">Transport</keyword>
<evidence type="ECO:0000256" key="19">
    <source>
        <dbReference type="PIRSR" id="PIRSR601508-3"/>
    </source>
</evidence>
<feature type="disulfide bond" evidence="19">
    <location>
        <begin position="44"/>
        <end position="272"/>
    </location>
</feature>
<dbReference type="Proteomes" id="UP000270296">
    <property type="component" value="Unassembled WGS sequence"/>
</dbReference>
<dbReference type="SMART" id="SM00918">
    <property type="entry name" value="Lig_chan-Glu_bd"/>
    <property type="match status" value="1"/>
</dbReference>
<evidence type="ECO:0000256" key="5">
    <source>
        <dbReference type="ARBA" id="ARBA00022729"/>
    </source>
</evidence>
<keyword evidence="7" id="KW-0770">Synapse</keyword>
<evidence type="ECO:0000259" key="22">
    <source>
        <dbReference type="SMART" id="SM00918"/>
    </source>
</evidence>
<dbReference type="FunFam" id="3.40.190.10:FF:000001">
    <property type="entry name" value="Glutamate receptor ionotropic, kainate 2"/>
    <property type="match status" value="1"/>
</dbReference>
<dbReference type="SUPFAM" id="SSF53822">
    <property type="entry name" value="Periplasmic binding protein-like I"/>
    <property type="match status" value="1"/>
</dbReference>
<feature type="disulfide bond" evidence="19">
    <location>
        <begin position="692"/>
        <end position="747"/>
    </location>
</feature>
<dbReference type="FunFam" id="1.10.287.70:FF:000064">
    <property type="entry name" value="Glutamate receptor ionotropic, kainate"/>
    <property type="match status" value="1"/>
</dbReference>
<evidence type="ECO:0000256" key="15">
    <source>
        <dbReference type="ARBA" id="ARBA00034104"/>
    </source>
</evidence>